<gene>
    <name evidence="8" type="ORF">PBS003_LOCUS5631</name>
</gene>
<evidence type="ECO:0000259" key="7">
    <source>
        <dbReference type="PROSITE" id="PS50922"/>
    </source>
</evidence>
<organism evidence="8 9">
    <name type="scientific">Peronospora belbahrii</name>
    <dbReference type="NCBI Taxonomy" id="622444"/>
    <lineage>
        <taxon>Eukaryota</taxon>
        <taxon>Sar</taxon>
        <taxon>Stramenopiles</taxon>
        <taxon>Oomycota</taxon>
        <taxon>Peronosporomycetes</taxon>
        <taxon>Peronosporales</taxon>
        <taxon>Peronosporaceae</taxon>
        <taxon>Peronospora</taxon>
    </lineage>
</organism>
<feature type="transmembrane region" description="Helical" evidence="6">
    <location>
        <begin position="224"/>
        <end position="246"/>
    </location>
</feature>
<accession>A0AAU9KWV5</accession>
<dbReference type="PANTHER" id="PTHR12560:SF0">
    <property type="entry name" value="LD18904P"/>
    <property type="match status" value="1"/>
</dbReference>
<feature type="transmembrane region" description="Helical" evidence="6">
    <location>
        <begin position="182"/>
        <end position="203"/>
    </location>
</feature>
<comment type="caution">
    <text evidence="8">The sequence shown here is derived from an EMBL/GenBank/DDBJ whole genome shotgun (WGS) entry which is preliminary data.</text>
</comment>
<dbReference type="PIRSF" id="PIRSF005225">
    <property type="entry name" value="LAG1_LAC1"/>
    <property type="match status" value="1"/>
</dbReference>
<dbReference type="InterPro" id="IPR006634">
    <property type="entry name" value="TLC-dom"/>
</dbReference>
<dbReference type="GO" id="GO:0046513">
    <property type="term" value="P:ceramide biosynthetic process"/>
    <property type="evidence" value="ECO:0007669"/>
    <property type="project" value="InterPro"/>
</dbReference>
<feature type="transmembrane region" description="Helical" evidence="6">
    <location>
        <begin position="134"/>
        <end position="162"/>
    </location>
</feature>
<keyword evidence="3 6" id="KW-1133">Transmembrane helix</keyword>
<dbReference type="Proteomes" id="UP001160483">
    <property type="component" value="Unassembled WGS sequence"/>
</dbReference>
<evidence type="ECO:0000256" key="3">
    <source>
        <dbReference type="ARBA" id="ARBA00022989"/>
    </source>
</evidence>
<dbReference type="EMBL" id="CAKKTJ010000284">
    <property type="protein sequence ID" value="CAH0478956.1"/>
    <property type="molecule type" value="Genomic_DNA"/>
</dbReference>
<dbReference type="AlphaFoldDB" id="A0AAU9KWV5"/>
<dbReference type="PANTHER" id="PTHR12560">
    <property type="entry name" value="LONGEVITY ASSURANCE FACTOR 1 LAG1"/>
    <property type="match status" value="1"/>
</dbReference>
<evidence type="ECO:0000256" key="5">
    <source>
        <dbReference type="PROSITE-ProRule" id="PRU00205"/>
    </source>
</evidence>
<protein>
    <recommendedName>
        <fullName evidence="7">TLC domain-containing protein</fullName>
    </recommendedName>
</protein>
<keyword evidence="4 5" id="KW-0472">Membrane</keyword>
<evidence type="ECO:0000313" key="8">
    <source>
        <dbReference type="EMBL" id="CAH0478956.1"/>
    </source>
</evidence>
<feature type="domain" description="TLC" evidence="7">
    <location>
        <begin position="45"/>
        <end position="258"/>
    </location>
</feature>
<sequence length="296" mass="33954">MTATEMKIFVLRFLNFKLIQICRILTIAKPIGRLVLSPSKRVQADRVERFATVLFKFIYFTVITVVGYFIIRDEKWFPPVLGGKGVIRESYWNLNKAPSFALKYYYCLQLGYHFHSLLYMLFFSPMRNDFVEMLLHHLVTIILIGGSHLVNYCAMGSLVTFTHDIGDVTAYAIKSVVDTGNTPLVVVMYFVLLLSWAYTRLYVYPFHLLYNVIVVSRELDPHMVSIFLHPGCALMSMLMVLHVYWYGLFLVMGYTLFRKGLAEDIQDKCADLGEEGEATTALKTTNLSSSVKAKNE</sequence>
<evidence type="ECO:0000313" key="9">
    <source>
        <dbReference type="Proteomes" id="UP001160483"/>
    </source>
</evidence>
<evidence type="ECO:0000256" key="6">
    <source>
        <dbReference type="SAM" id="Phobius"/>
    </source>
</evidence>
<comment type="subcellular location">
    <subcellularLocation>
        <location evidence="1">Membrane</location>
        <topology evidence="1">Multi-pass membrane protein</topology>
    </subcellularLocation>
</comment>
<keyword evidence="2 5" id="KW-0812">Transmembrane</keyword>
<dbReference type="GO" id="GO:0016020">
    <property type="term" value="C:membrane"/>
    <property type="evidence" value="ECO:0007669"/>
    <property type="project" value="UniProtKB-SubCell"/>
</dbReference>
<reference evidence="8" key="1">
    <citation type="submission" date="2021-11" db="EMBL/GenBank/DDBJ databases">
        <authorList>
            <person name="Islam A."/>
            <person name="Islam S."/>
            <person name="Flora M.S."/>
            <person name="Rahman M."/>
            <person name="Ziaur R.M."/>
            <person name="Epstein J.H."/>
            <person name="Hassan M."/>
            <person name="Klassen M."/>
            <person name="Woodard K."/>
            <person name="Webb A."/>
            <person name="Webby R.J."/>
            <person name="El Zowalaty M.E."/>
        </authorList>
    </citation>
    <scope>NUCLEOTIDE SEQUENCE</scope>
    <source>
        <strain evidence="8">Pbs3</strain>
    </source>
</reference>
<evidence type="ECO:0000256" key="2">
    <source>
        <dbReference type="ARBA" id="ARBA00022692"/>
    </source>
</evidence>
<proteinExistence type="predicted"/>
<dbReference type="SMART" id="SM00724">
    <property type="entry name" value="TLC"/>
    <property type="match status" value="1"/>
</dbReference>
<name>A0AAU9KWV5_9STRA</name>
<dbReference type="GO" id="GO:0050291">
    <property type="term" value="F:sphingosine N-acyltransferase activity"/>
    <property type="evidence" value="ECO:0007669"/>
    <property type="project" value="InterPro"/>
</dbReference>
<evidence type="ECO:0000256" key="4">
    <source>
        <dbReference type="ARBA" id="ARBA00023136"/>
    </source>
</evidence>
<evidence type="ECO:0000256" key="1">
    <source>
        <dbReference type="ARBA" id="ARBA00004141"/>
    </source>
</evidence>
<dbReference type="PROSITE" id="PS50922">
    <property type="entry name" value="TLC"/>
    <property type="match status" value="1"/>
</dbReference>
<feature type="transmembrane region" description="Helical" evidence="6">
    <location>
        <begin position="50"/>
        <end position="71"/>
    </location>
</feature>
<dbReference type="InterPro" id="IPR016439">
    <property type="entry name" value="Lag1/Lac1-like"/>
</dbReference>
<dbReference type="GO" id="GO:0005783">
    <property type="term" value="C:endoplasmic reticulum"/>
    <property type="evidence" value="ECO:0007669"/>
    <property type="project" value="TreeGrafter"/>
</dbReference>
<dbReference type="Pfam" id="PF03798">
    <property type="entry name" value="TRAM_LAG1_CLN8"/>
    <property type="match status" value="1"/>
</dbReference>